<dbReference type="EMBL" id="GEFM01001428">
    <property type="protein sequence ID" value="JAP74368.1"/>
    <property type="molecule type" value="mRNA"/>
</dbReference>
<dbReference type="GO" id="GO:0009898">
    <property type="term" value="C:cytoplasmic side of plasma membrane"/>
    <property type="evidence" value="ECO:0007669"/>
    <property type="project" value="TreeGrafter"/>
</dbReference>
<dbReference type="InterPro" id="IPR013083">
    <property type="entry name" value="Znf_RING/FYVE/PHD"/>
</dbReference>
<dbReference type="Gene3D" id="2.60.210.10">
    <property type="entry name" value="Apoptosis, Tumor Necrosis Factor Receptor Associated Protein 2, Chain A"/>
    <property type="match status" value="1"/>
</dbReference>
<dbReference type="SUPFAM" id="SSF49599">
    <property type="entry name" value="TRAF domain-like"/>
    <property type="match status" value="1"/>
</dbReference>
<sequence length="418" mass="47044">FVMPDCCTFRVSGFGRGFDMRPMNFQSAVPDFWVCSFCRVIAGTVVTLSCFHSACEACFAQCLLGDELCPLDQVPIEDDVQGVSFSAKKLGMLKVSCWNALNGCAFSGSCLDVLRHFEQDCGFHSTSCPNCDALVLRDDVVEHLRSVCTSRVIQVVEAATSVGTSGSDQRAYLEMKQLLEKIRDDHLHLQTSFNRLSEQANIASARQHESYETGVTRVVDLIREVETGLKSDLEVGIVSCKTHVSREVSKLNGGFPLAKKTTSRYVQVSNATWEYIWVVEGWRNMKKAVCRGNPARTEGPLRSVCGGCSMSQVVEIAAVGRCNFLLFRCYVRIHPGPIDDELQWPFTGRLILRVLHPENNREIFVKKTFISRHYPEECFERPVHGPNSPYLLYDETASNVEYKEFIVNDNLYLSFETY</sequence>
<dbReference type="PANTHER" id="PTHR10131:SF138">
    <property type="entry name" value="RE66324P"/>
    <property type="match status" value="1"/>
</dbReference>
<dbReference type="Pfam" id="PF21355">
    <property type="entry name" value="TRAF-mep_MATH"/>
    <property type="match status" value="1"/>
</dbReference>
<dbReference type="InterPro" id="IPR049342">
    <property type="entry name" value="TRAF1-6_MATH_dom"/>
</dbReference>
<dbReference type="SUPFAM" id="SSF57850">
    <property type="entry name" value="RING/U-box"/>
    <property type="match status" value="1"/>
</dbReference>
<organism evidence="2">
    <name type="scientific">Ixodes ricinus</name>
    <name type="common">Common tick</name>
    <name type="synonym">Acarus ricinus</name>
    <dbReference type="NCBI Taxonomy" id="34613"/>
    <lineage>
        <taxon>Eukaryota</taxon>
        <taxon>Metazoa</taxon>
        <taxon>Ecdysozoa</taxon>
        <taxon>Arthropoda</taxon>
        <taxon>Chelicerata</taxon>
        <taxon>Arachnida</taxon>
        <taxon>Acari</taxon>
        <taxon>Parasitiformes</taxon>
        <taxon>Ixodida</taxon>
        <taxon>Ixodoidea</taxon>
        <taxon>Ixodidae</taxon>
        <taxon>Ixodinae</taxon>
        <taxon>Ixodes</taxon>
    </lineage>
</organism>
<dbReference type="Gene3D" id="3.30.40.10">
    <property type="entry name" value="Zinc/RING finger domain, C3HC4 (zinc finger)"/>
    <property type="match status" value="2"/>
</dbReference>
<protein>
    <submittedName>
        <fullName evidence="2">Putative tnf receptor-associated factor</fullName>
    </submittedName>
</protein>
<feature type="non-terminal residue" evidence="2">
    <location>
        <position position="1"/>
    </location>
</feature>
<dbReference type="PANTHER" id="PTHR10131">
    <property type="entry name" value="TNF RECEPTOR ASSOCIATED FACTOR"/>
    <property type="match status" value="1"/>
</dbReference>
<name>A0A131Y796_IXORI</name>
<dbReference type="AlphaFoldDB" id="A0A131Y796"/>
<feature type="domain" description="TRAF1-6 MATH" evidence="1">
    <location>
        <begin position="329"/>
        <end position="413"/>
    </location>
</feature>
<keyword evidence="2" id="KW-0675">Receptor</keyword>
<reference evidence="2" key="1">
    <citation type="submission" date="2016-02" db="EMBL/GenBank/DDBJ databases">
        <title>RNAseq analyses of the midgut from blood- or serum-fed Ixodes ricinus ticks.</title>
        <authorList>
            <person name="Perner J."/>
            <person name="Provaznik J."/>
            <person name="Schrenkova J."/>
            <person name="Urbanova V."/>
            <person name="Ribeiro J.M."/>
            <person name="Kopacek P."/>
        </authorList>
    </citation>
    <scope>NUCLEOTIDE SEQUENCE</scope>
    <source>
        <tissue evidence="2">Gut</tissue>
    </source>
</reference>
<evidence type="ECO:0000313" key="2">
    <source>
        <dbReference type="EMBL" id="JAP74368.1"/>
    </source>
</evidence>
<dbReference type="InterPro" id="IPR008974">
    <property type="entry name" value="TRAF-like"/>
</dbReference>
<accession>A0A131Y796</accession>
<dbReference type="GO" id="GO:0005164">
    <property type="term" value="F:tumor necrosis factor receptor binding"/>
    <property type="evidence" value="ECO:0007669"/>
    <property type="project" value="TreeGrafter"/>
</dbReference>
<proteinExistence type="evidence at transcript level"/>
<dbReference type="GO" id="GO:0043122">
    <property type="term" value="P:regulation of canonical NF-kappaB signal transduction"/>
    <property type="evidence" value="ECO:0007669"/>
    <property type="project" value="TreeGrafter"/>
</dbReference>
<evidence type="ECO:0000259" key="1">
    <source>
        <dbReference type="Pfam" id="PF21355"/>
    </source>
</evidence>